<dbReference type="CDD" id="cd08025">
    <property type="entry name" value="RNR_PFL_like_DUF711"/>
    <property type="match status" value="1"/>
</dbReference>
<dbReference type="OrthoDB" id="21376at2157"/>
<dbReference type="PANTHER" id="PTHR37560:SF1">
    <property type="entry name" value="UPF0210 PROTEIN MJ1665"/>
    <property type="match status" value="1"/>
</dbReference>
<keyword evidence="3" id="KW-1185">Reference proteome</keyword>
<dbReference type="HAMAP" id="MF_01221">
    <property type="entry name" value="UPF0210"/>
    <property type="match status" value="1"/>
</dbReference>
<dbReference type="PANTHER" id="PTHR37560">
    <property type="entry name" value="UPF0210 PROTEIN SPR0218"/>
    <property type="match status" value="1"/>
</dbReference>
<proteinExistence type="inferred from homology"/>
<dbReference type="PATRIC" id="fig|1069083.5.peg.130"/>
<dbReference type="Gene3D" id="3.20.70.20">
    <property type="match status" value="1"/>
</dbReference>
<dbReference type="STRING" id="1069083.GCA_000371805_00900"/>
<evidence type="ECO:0000313" key="3">
    <source>
        <dbReference type="Proteomes" id="UP000053695"/>
    </source>
</evidence>
<comment type="caution">
    <text evidence="2">The sequence shown here is derived from an EMBL/GenBank/DDBJ whole genome shotgun (WGS) entry which is preliminary data.</text>
</comment>
<dbReference type="Pfam" id="PF05167">
    <property type="entry name" value="DUF711"/>
    <property type="match status" value="1"/>
</dbReference>
<evidence type="ECO:0000256" key="1">
    <source>
        <dbReference type="HAMAP-Rule" id="MF_01221"/>
    </source>
</evidence>
<name>N6VU43_9EURY</name>
<accession>N6VU43</accession>
<evidence type="ECO:0000313" key="2">
    <source>
        <dbReference type="EMBL" id="ENN96711.1"/>
    </source>
</evidence>
<dbReference type="SUPFAM" id="SSF51998">
    <property type="entry name" value="PFL-like glycyl radical enzymes"/>
    <property type="match status" value="1"/>
</dbReference>
<organism evidence="2 3">
    <name type="scientific">Methanocaldococcus villosus KIN24-T80</name>
    <dbReference type="NCBI Taxonomy" id="1069083"/>
    <lineage>
        <taxon>Archaea</taxon>
        <taxon>Methanobacteriati</taxon>
        <taxon>Methanobacteriota</taxon>
        <taxon>Methanomada group</taxon>
        <taxon>Methanococci</taxon>
        <taxon>Methanococcales</taxon>
        <taxon>Methanocaldococcaceae</taxon>
        <taxon>Methanocaldococcus</taxon>
    </lineage>
</organism>
<protein>
    <recommendedName>
        <fullName evidence="1">UPF0210 protein J422_00676</fullName>
    </recommendedName>
</protein>
<dbReference type="NCBIfam" id="NF003700">
    <property type="entry name" value="PRK05313.1"/>
    <property type="match status" value="1"/>
</dbReference>
<comment type="similarity">
    <text evidence="1">Belongs to the UPF0210 family.</text>
</comment>
<dbReference type="Proteomes" id="UP000053695">
    <property type="component" value="Unassembled WGS sequence"/>
</dbReference>
<dbReference type="AlphaFoldDB" id="N6VU43"/>
<dbReference type="InterPro" id="IPR007841">
    <property type="entry name" value="UPF0210"/>
</dbReference>
<sequence length="456" mass="48140">MFLPEEIIETIKMIKMENLDLRTVTMGISLLDCVSNDLDELKENIYNKIVSSAENLVETADRISEKYGVPIVNKRVAVTPIALLIGGALKNIDDKIGACVEVGKTLDKAAKKVKVDFLGGYSALVHKDATEADLCLINSIPDMMKMTERVCSSVNVASTRTGINMDIVKLMGKIIKDTAYKTEKAIGCAKLVVFANAPEDNPFMAGAFHGVGEGDKAINVGISGPGVVRAVVEKLKNADFGTLHNEIKKTAFKITRVGELIGREICKELNIKFGIVDLSLAPTPAKGDSVANILEAMGLEKCGTHGSVAALALLNDAVKKGGLMATTYAGGLSGAFIPVSEDSGMVEAVKAGALSLEKLEAMTCVCSVGLDMIAIPGDTPEATISAIIADEMAIGVINNKTTAVRIIPIPGAKEGDIVEYGGLLGKAIVMKVNKFSSEKFINRGGKIPAPLQGFTN</sequence>
<gene>
    <name evidence="2" type="ORF">J422_00676</name>
</gene>
<dbReference type="RefSeq" id="WP_004589811.1">
    <property type="nucleotide sequence ID" value="NZ_APMM01000004.1"/>
</dbReference>
<dbReference type="EMBL" id="APMM01000004">
    <property type="protein sequence ID" value="ENN96711.1"/>
    <property type="molecule type" value="Genomic_DNA"/>
</dbReference>
<reference evidence="2 3" key="1">
    <citation type="journal article" date="2013" name="Genome Announc.">
        <title>Draft Genome Sequence of a Highly Flagellated, Fast-Swimming Archaeon, Methanocaldococcus villosus Strain KIN24-T80 (DSM 22612).</title>
        <authorList>
            <person name="Thennarasu S."/>
            <person name="Polireddy D."/>
            <person name="Antony A."/>
            <person name="Yada M.R."/>
            <person name="Algarawi S."/>
            <person name="Sivakumar N."/>
        </authorList>
    </citation>
    <scope>NUCLEOTIDE SEQUENCE [LARGE SCALE GENOMIC DNA]</scope>
    <source>
        <strain evidence="2 3">KIN24-T80</strain>
    </source>
</reference>